<feature type="transmembrane region" description="Helical" evidence="1">
    <location>
        <begin position="54"/>
        <end position="78"/>
    </location>
</feature>
<keyword evidence="1" id="KW-0472">Membrane</keyword>
<accession>A0A0A8YS40</accession>
<organism evidence="2">
    <name type="scientific">Arundo donax</name>
    <name type="common">Giant reed</name>
    <name type="synonym">Donax arundinaceus</name>
    <dbReference type="NCBI Taxonomy" id="35708"/>
    <lineage>
        <taxon>Eukaryota</taxon>
        <taxon>Viridiplantae</taxon>
        <taxon>Streptophyta</taxon>
        <taxon>Embryophyta</taxon>
        <taxon>Tracheophyta</taxon>
        <taxon>Spermatophyta</taxon>
        <taxon>Magnoliopsida</taxon>
        <taxon>Liliopsida</taxon>
        <taxon>Poales</taxon>
        <taxon>Poaceae</taxon>
        <taxon>PACMAD clade</taxon>
        <taxon>Arundinoideae</taxon>
        <taxon>Arundineae</taxon>
        <taxon>Arundo</taxon>
    </lineage>
</organism>
<sequence length="80" mass="9135">MRLDQRLLCLTGLSLATGTVTSSLLAVLIILLFPKSQHITNYFVAHLYLLVRELCLLCTFFICELWLLALHYLCFVMSSL</sequence>
<evidence type="ECO:0000313" key="2">
    <source>
        <dbReference type="EMBL" id="JAD29719.1"/>
    </source>
</evidence>
<keyword evidence="1" id="KW-1133">Transmembrane helix</keyword>
<keyword evidence="1" id="KW-0812">Transmembrane</keyword>
<reference evidence="2" key="2">
    <citation type="journal article" date="2015" name="Data Brief">
        <title>Shoot transcriptome of the giant reed, Arundo donax.</title>
        <authorList>
            <person name="Barrero R.A."/>
            <person name="Guerrero F.D."/>
            <person name="Moolhuijzen P."/>
            <person name="Goolsby J.A."/>
            <person name="Tidwell J."/>
            <person name="Bellgard S.E."/>
            <person name="Bellgard M.I."/>
        </authorList>
    </citation>
    <scope>NUCLEOTIDE SEQUENCE</scope>
    <source>
        <tissue evidence="2">Shoot tissue taken approximately 20 cm above the soil surface</tissue>
    </source>
</reference>
<name>A0A0A8YS40_ARUDO</name>
<proteinExistence type="predicted"/>
<feature type="transmembrane region" description="Helical" evidence="1">
    <location>
        <begin position="12"/>
        <end position="33"/>
    </location>
</feature>
<dbReference type="EMBL" id="GBRH01268176">
    <property type="protein sequence ID" value="JAD29719.1"/>
    <property type="molecule type" value="Transcribed_RNA"/>
</dbReference>
<reference evidence="2" key="1">
    <citation type="submission" date="2014-09" db="EMBL/GenBank/DDBJ databases">
        <authorList>
            <person name="Magalhaes I.L.F."/>
            <person name="Oliveira U."/>
            <person name="Santos F.R."/>
            <person name="Vidigal T.H.D.A."/>
            <person name="Brescovit A.D."/>
            <person name="Santos A.J."/>
        </authorList>
    </citation>
    <scope>NUCLEOTIDE SEQUENCE</scope>
    <source>
        <tissue evidence="2">Shoot tissue taken approximately 20 cm above the soil surface</tissue>
    </source>
</reference>
<evidence type="ECO:0000256" key="1">
    <source>
        <dbReference type="SAM" id="Phobius"/>
    </source>
</evidence>
<dbReference type="AlphaFoldDB" id="A0A0A8YS40"/>
<protein>
    <submittedName>
        <fullName evidence="2">Uncharacterized protein</fullName>
    </submittedName>
</protein>